<evidence type="ECO:0000256" key="1">
    <source>
        <dbReference type="SAM" id="MobiDB-lite"/>
    </source>
</evidence>
<accession>A0A179H4E0</accession>
<evidence type="ECO:0000313" key="3">
    <source>
        <dbReference type="Proteomes" id="UP000078240"/>
    </source>
</evidence>
<dbReference type="AlphaFoldDB" id="A0A179H4E0"/>
<evidence type="ECO:0000313" key="2">
    <source>
        <dbReference type="EMBL" id="OAQ84862.1"/>
    </source>
</evidence>
<sequence length="124" mass="13154">MPSIYVQERQQQWSNGLGGCFVLSKGSTLYSTGTVLYSSACTGALGGRKASPQGRLDGGMEPWADNEEGPPAQPCRQGKVGQGKAGQDRAGGTNGWGRTTPSSLPHVKLEKQDIFQDPRDGWDG</sequence>
<name>A0A179H4E0_PURLI</name>
<feature type="compositionally biased region" description="Basic and acidic residues" evidence="1">
    <location>
        <begin position="107"/>
        <end position="124"/>
    </location>
</feature>
<dbReference type="EMBL" id="LSBH01000002">
    <property type="protein sequence ID" value="OAQ84862.1"/>
    <property type="molecule type" value="Genomic_DNA"/>
</dbReference>
<gene>
    <name evidence="2" type="ORF">VFPBJ_03630</name>
</gene>
<proteinExistence type="predicted"/>
<protein>
    <submittedName>
        <fullName evidence="2">Uncharacterized protein</fullName>
    </submittedName>
</protein>
<dbReference type="Proteomes" id="UP000078240">
    <property type="component" value="Unassembled WGS sequence"/>
</dbReference>
<feature type="region of interest" description="Disordered" evidence="1">
    <location>
        <begin position="44"/>
        <end position="124"/>
    </location>
</feature>
<reference evidence="2 3" key="1">
    <citation type="submission" date="2016-01" db="EMBL/GenBank/DDBJ databases">
        <title>Biosynthesis of antibiotic leucinostatins and their inhibition on Phytophthora in bio-control Purpureocillium lilacinum.</title>
        <authorList>
            <person name="Wang G."/>
            <person name="Liu Z."/>
            <person name="Lin R."/>
            <person name="Li E."/>
            <person name="Mao Z."/>
            <person name="Ling J."/>
            <person name="Yin W."/>
            <person name="Xie B."/>
        </authorList>
    </citation>
    <scope>NUCLEOTIDE SEQUENCE [LARGE SCALE GENOMIC DNA]</scope>
    <source>
        <strain evidence="2">PLBJ-1</strain>
    </source>
</reference>
<organism evidence="2 3">
    <name type="scientific">Purpureocillium lilacinum</name>
    <name type="common">Paecilomyces lilacinus</name>
    <dbReference type="NCBI Taxonomy" id="33203"/>
    <lineage>
        <taxon>Eukaryota</taxon>
        <taxon>Fungi</taxon>
        <taxon>Dikarya</taxon>
        <taxon>Ascomycota</taxon>
        <taxon>Pezizomycotina</taxon>
        <taxon>Sordariomycetes</taxon>
        <taxon>Hypocreomycetidae</taxon>
        <taxon>Hypocreales</taxon>
        <taxon>Ophiocordycipitaceae</taxon>
        <taxon>Purpureocillium</taxon>
    </lineage>
</organism>
<comment type="caution">
    <text evidence="2">The sequence shown here is derived from an EMBL/GenBank/DDBJ whole genome shotgun (WGS) entry which is preliminary data.</text>
</comment>